<comment type="caution">
    <text evidence="2">The sequence shown here is derived from an EMBL/GenBank/DDBJ whole genome shotgun (WGS) entry which is preliminary data.</text>
</comment>
<keyword evidence="3" id="KW-1185">Reference proteome</keyword>
<organism evidence="2 3">
    <name type="scientific">Trichonephila clavipes</name>
    <name type="common">Golden silk orbweaver</name>
    <name type="synonym">Nephila clavipes</name>
    <dbReference type="NCBI Taxonomy" id="2585209"/>
    <lineage>
        <taxon>Eukaryota</taxon>
        <taxon>Metazoa</taxon>
        <taxon>Ecdysozoa</taxon>
        <taxon>Arthropoda</taxon>
        <taxon>Chelicerata</taxon>
        <taxon>Arachnida</taxon>
        <taxon>Araneae</taxon>
        <taxon>Araneomorphae</taxon>
        <taxon>Entelegynae</taxon>
        <taxon>Araneoidea</taxon>
        <taxon>Nephilidae</taxon>
        <taxon>Trichonephila</taxon>
    </lineage>
</organism>
<accession>A0A8X6RAD9</accession>
<sequence length="95" mass="10837">MIQNRTPNPNSGKRRRIDEADFSTPVAVDQRAANCLKEAVRSFTAMQSRCRLSLSDDTFCRPPPVFQVVRGSSVHRFQTRITVELFRCTRAPIAR</sequence>
<gene>
    <name evidence="2" type="primary">NCL1_23207</name>
    <name evidence="2" type="ORF">TNCV_2279471</name>
</gene>
<feature type="compositionally biased region" description="Polar residues" evidence="1">
    <location>
        <begin position="1"/>
        <end position="11"/>
    </location>
</feature>
<reference evidence="2" key="1">
    <citation type="submission" date="2020-08" db="EMBL/GenBank/DDBJ databases">
        <title>Multicomponent nature underlies the extraordinary mechanical properties of spider dragline silk.</title>
        <authorList>
            <person name="Kono N."/>
            <person name="Nakamura H."/>
            <person name="Mori M."/>
            <person name="Yoshida Y."/>
            <person name="Ohtoshi R."/>
            <person name="Malay A.D."/>
            <person name="Moran D.A.P."/>
            <person name="Tomita M."/>
            <person name="Numata K."/>
            <person name="Arakawa K."/>
        </authorList>
    </citation>
    <scope>NUCLEOTIDE SEQUENCE</scope>
</reference>
<feature type="region of interest" description="Disordered" evidence="1">
    <location>
        <begin position="1"/>
        <end position="21"/>
    </location>
</feature>
<evidence type="ECO:0000313" key="3">
    <source>
        <dbReference type="Proteomes" id="UP000887159"/>
    </source>
</evidence>
<name>A0A8X6RAD9_TRICX</name>
<dbReference type="EMBL" id="BMAU01021052">
    <property type="protein sequence ID" value="GFX88479.1"/>
    <property type="molecule type" value="Genomic_DNA"/>
</dbReference>
<evidence type="ECO:0000256" key="1">
    <source>
        <dbReference type="SAM" id="MobiDB-lite"/>
    </source>
</evidence>
<dbReference type="Proteomes" id="UP000887159">
    <property type="component" value="Unassembled WGS sequence"/>
</dbReference>
<proteinExistence type="predicted"/>
<evidence type="ECO:0000313" key="2">
    <source>
        <dbReference type="EMBL" id="GFX88479.1"/>
    </source>
</evidence>
<dbReference type="AlphaFoldDB" id="A0A8X6RAD9"/>
<protein>
    <submittedName>
        <fullName evidence="2">Uncharacterized protein</fullName>
    </submittedName>
</protein>